<keyword evidence="3" id="KW-1185">Reference proteome</keyword>
<dbReference type="Proteomes" id="UP001189429">
    <property type="component" value="Unassembled WGS sequence"/>
</dbReference>
<name>A0ABN9W1J4_9DINO</name>
<feature type="compositionally biased region" description="Basic and acidic residues" evidence="1">
    <location>
        <begin position="657"/>
        <end position="667"/>
    </location>
</feature>
<accession>A0ABN9W1J4</accession>
<feature type="region of interest" description="Disordered" evidence="1">
    <location>
        <begin position="319"/>
        <end position="340"/>
    </location>
</feature>
<feature type="region of interest" description="Disordered" evidence="1">
    <location>
        <begin position="617"/>
        <end position="683"/>
    </location>
</feature>
<gene>
    <name evidence="2" type="ORF">PCOR1329_LOCUS62663</name>
</gene>
<evidence type="ECO:0000313" key="3">
    <source>
        <dbReference type="Proteomes" id="UP001189429"/>
    </source>
</evidence>
<reference evidence="2" key="1">
    <citation type="submission" date="2023-10" db="EMBL/GenBank/DDBJ databases">
        <authorList>
            <person name="Chen Y."/>
            <person name="Shah S."/>
            <person name="Dougan E. K."/>
            <person name="Thang M."/>
            <person name="Chan C."/>
        </authorList>
    </citation>
    <scope>NUCLEOTIDE SEQUENCE [LARGE SCALE GENOMIC DNA]</scope>
</reference>
<dbReference type="EMBL" id="CAUYUJ010017926">
    <property type="protein sequence ID" value="CAK0879145.1"/>
    <property type="molecule type" value="Genomic_DNA"/>
</dbReference>
<evidence type="ECO:0000313" key="2">
    <source>
        <dbReference type="EMBL" id="CAK0879145.1"/>
    </source>
</evidence>
<organism evidence="2 3">
    <name type="scientific">Prorocentrum cordatum</name>
    <dbReference type="NCBI Taxonomy" id="2364126"/>
    <lineage>
        <taxon>Eukaryota</taxon>
        <taxon>Sar</taxon>
        <taxon>Alveolata</taxon>
        <taxon>Dinophyceae</taxon>
        <taxon>Prorocentrales</taxon>
        <taxon>Prorocentraceae</taxon>
        <taxon>Prorocentrum</taxon>
    </lineage>
</organism>
<sequence>MFWMAHFTFSSRLSRVCSLPYPKSSAAPRLARASTASLPLATCCAKPSSLLMAALDLWAFTCITHSGSSPTSAILCQILLQTSACGLPQLKHHLGPLLMPSRMPWWSVKILHGGSTVSKVFKKAHISALLTVFCSLKRHGRGPQSCTVGAPPASMAIAAHPACAQQLVPSLEPSHTMSPDRRASAPWRTSQWKSASSTDLWAQSAAGPHPMQMSVGVMLTSASLLMVQGHCALLDTSSRLTTFCSATCSCLYCEMTWVLRDQGNTPLAPVLLPLVLLAPQILDPQRRPDTEGIPEPSTRLRPEGLLATGLHLPLAPCNEHSQNSSPKAAKPSTLSSTTDGKLSTIHCCAPRCLSTCKLTLSNALTRSRMAVTVARGSLMISHTLTRVGRRPMARSTATLFGIRKKMTVAACSGQTSVRSTSLRICRSVQCAASEAPCSMAGCQRSTPCAVFFLKVRATFFNLAKSSSVNSGNSWRGSVSHRRSCSCIGSFTFQTAFHSPRAASAARNGSSVIPTGLCGAEGQDSWMGATSVAPMSLIESKPARTAGAFWKSPHSTHGMLSSCSFPNTWSISPLFRRDICSAVHRYTSEPEAEQLEGMGACRAQRVASGQAWPLARRLQGADRRGRPSARAHGPDAAGDHAGGGPRMRVDEGGGGEGGWRRERKDPSKESQPQKCKYIRKKPVC</sequence>
<evidence type="ECO:0000256" key="1">
    <source>
        <dbReference type="SAM" id="MobiDB-lite"/>
    </source>
</evidence>
<proteinExistence type="predicted"/>
<protein>
    <submittedName>
        <fullName evidence="2">Uncharacterized protein</fullName>
    </submittedName>
</protein>
<comment type="caution">
    <text evidence="2">The sequence shown here is derived from an EMBL/GenBank/DDBJ whole genome shotgun (WGS) entry which is preliminary data.</text>
</comment>